<feature type="transmembrane region" description="Helical" evidence="1">
    <location>
        <begin position="49"/>
        <end position="70"/>
    </location>
</feature>
<evidence type="ECO:0000256" key="1">
    <source>
        <dbReference type="SAM" id="Phobius"/>
    </source>
</evidence>
<accession>A0A0G0G8M8</accession>
<keyword evidence="1" id="KW-1133">Transmembrane helix</keyword>
<reference evidence="2 3" key="1">
    <citation type="journal article" date="2015" name="Nature">
        <title>rRNA introns, odd ribosomes, and small enigmatic genomes across a large radiation of phyla.</title>
        <authorList>
            <person name="Brown C.T."/>
            <person name="Hug L.A."/>
            <person name="Thomas B.C."/>
            <person name="Sharon I."/>
            <person name="Castelle C.J."/>
            <person name="Singh A."/>
            <person name="Wilkins M.J."/>
            <person name="Williams K.H."/>
            <person name="Banfield J.F."/>
        </authorList>
    </citation>
    <scope>NUCLEOTIDE SEQUENCE [LARGE SCALE GENOMIC DNA]</scope>
</reference>
<keyword evidence="1" id="KW-0812">Transmembrane</keyword>
<sequence>MLKKNLLRTLIIICLFFLITIPVFASKYGLDEAAAETTLSKTPLITTIGNGIATVLSFLGIVFFGLLIYAGFNWMTARGNTEKSSSALNTIIDALIGIIIILSAYVATNFVFDSLKPANISIPTTSSCTDKGPGWACRSIFSCGLETATTDVNEARKVCETNSDKCALNLCAGGLDNVCCNSGAVVPVPDTETKCYTDCGANFNSCLAITTTTDGHITEPMDKGCMGATFTDGDCPTPCGGSQNLKGIGEPCEEETDCYDELSCQAKSLNGPKTCLQICTTPTDCVNVSLGTCSLKTENGNFYCTE</sequence>
<proteinExistence type="predicted"/>
<dbReference type="Proteomes" id="UP000034849">
    <property type="component" value="Unassembled WGS sequence"/>
</dbReference>
<dbReference type="AlphaFoldDB" id="A0A0G0G8M8"/>
<feature type="transmembrane region" description="Helical" evidence="1">
    <location>
        <begin position="91"/>
        <end position="112"/>
    </location>
</feature>
<organism evidence="2 3">
    <name type="scientific">Candidatus Magasanikbacteria bacterium GW2011_GWC2_37_14</name>
    <dbReference type="NCBI Taxonomy" id="1619046"/>
    <lineage>
        <taxon>Bacteria</taxon>
        <taxon>Candidatus Magasanikiibacteriota</taxon>
    </lineage>
</organism>
<protein>
    <submittedName>
        <fullName evidence="2">Uncharacterized protein</fullName>
    </submittedName>
</protein>
<evidence type="ECO:0000313" key="3">
    <source>
        <dbReference type="Proteomes" id="UP000034849"/>
    </source>
</evidence>
<evidence type="ECO:0000313" key="2">
    <source>
        <dbReference type="EMBL" id="KKQ27448.1"/>
    </source>
</evidence>
<comment type="caution">
    <text evidence="2">The sequence shown here is derived from an EMBL/GenBank/DDBJ whole genome shotgun (WGS) entry which is preliminary data.</text>
</comment>
<dbReference type="STRING" id="1619046.US42_C0009G0038"/>
<keyword evidence="1" id="KW-0472">Membrane</keyword>
<name>A0A0G0G8M8_9BACT</name>
<gene>
    <name evidence="2" type="ORF">US42_C0009G0038</name>
</gene>
<dbReference type="EMBL" id="LBSX01000009">
    <property type="protein sequence ID" value="KKQ27448.1"/>
    <property type="molecule type" value="Genomic_DNA"/>
</dbReference>